<keyword evidence="1" id="KW-0732">Signal</keyword>
<proteinExistence type="predicted"/>
<dbReference type="InterPro" id="IPR026341">
    <property type="entry name" value="T9SS_type_B"/>
</dbReference>
<dbReference type="Proteomes" id="UP000216035">
    <property type="component" value="Unassembled WGS sequence"/>
</dbReference>
<comment type="caution">
    <text evidence="2">The sequence shown here is derived from an EMBL/GenBank/DDBJ whole genome shotgun (WGS) entry which is preliminary data.</text>
</comment>
<feature type="chain" id="PRO_5012445857" description="T9SS type B sorting domain-containing protein" evidence="1">
    <location>
        <begin position="21"/>
        <end position="1089"/>
    </location>
</feature>
<dbReference type="RefSeq" id="WP_094486157.1">
    <property type="nucleotide sequence ID" value="NZ_NOXX01000191.1"/>
</dbReference>
<gene>
    <name evidence="2" type="ORF">CHX27_07555</name>
</gene>
<dbReference type="AlphaFoldDB" id="A0A255ZUF9"/>
<feature type="signal peptide" evidence="1">
    <location>
        <begin position="1"/>
        <end position="20"/>
    </location>
</feature>
<reference evidence="2 3" key="1">
    <citation type="submission" date="2017-07" db="EMBL/GenBank/DDBJ databases">
        <title>Flavobacterium cyanobacteriorum sp. nov., isolated from cyanobacterial aggregates in a eutrophic lake.</title>
        <authorList>
            <person name="Cai H."/>
        </authorList>
    </citation>
    <scope>NUCLEOTIDE SEQUENCE [LARGE SCALE GENOMIC DNA]</scope>
    <source>
        <strain evidence="2 3">TH167</strain>
    </source>
</reference>
<protein>
    <recommendedName>
        <fullName evidence="4">T9SS type B sorting domain-containing protein</fullName>
    </recommendedName>
</protein>
<accession>A0A255ZUF9</accession>
<evidence type="ECO:0000313" key="2">
    <source>
        <dbReference type="EMBL" id="OYQ44400.1"/>
    </source>
</evidence>
<dbReference type="OrthoDB" id="601690at2"/>
<sequence length="1089" mass="118247">MKYVLFFLLLFSQSYGQLTAFTVDVTPTPETCPSNGSISIVVNNQTAGSNITFFIYELPNTTTPVDQFSTLTRGTLTAGNYRLTAVQTLGNEQNSASEDFTILQQLTELDFSIAQSVASNCNTNAGVLTVNVASGNPPYLFDIISGPIIFPQQTSNVFSGLPSGEFLVRVTDQCGSDVFEYTLTLPLNQISIGLNTLPLTINSCTSTTSTNALTASNGTTLIYPLTATYTINYPTGTVVVSTVIPNGPLDLLELSRDFELFPGVTYTYDLQIVDSCNTTFNSNGNEISFAPSVALSGEPNECSQDNLILSVSNVSPPYFVNFTTAPATFVPTDFVATYPGPFTETTITFGSETDLPPPGIYEVSISDACGRTATAQYEIIEEEIEPETRASNANCNTGTGTIRISLPQNREIVQATMVAAPAAYPNPVPLDVTGNIVASSGDLVITNLPVGTYDFTLVDNCGTIYDATDVTDATIQPYQPLALNASTAASCTSGFGSVRVRSGNDALTSLQIIAAPAAYPVPLPANVSTFLTSGTAFIPTLPAGNYVFEGLDVCGVQQTLAVTIVGYISGTNNYNYEQNCGSFNLTVNDTGSILGNSYWWQRFNPTEQVWEHPLTGENYPENTDPNETNSIALSNGQTLLNQSIIGTFRIIKVYQSFNNGNANCYEIFEPFTFSGDLEVVSALNIDCSGSASNKDVLIQVNGVPPYDFRILAIDGVPSVLENGNNNIFENLTNAIYDFEIEDSCGRRIFYSVNVNTIQAVAVANSPANPDILECVTENQTIASFDLTQLQQEILGNQQIGPYQINYFVDPGQRDSNTNRIENPSSFQNTTNPQIIYVRVDNLAVDICYGRTQFTLWVGENPTLQPQPAQILCENGDDVFLFGENGFDSYLWSTGSTAQFIRVDEAGTYTLTCRNNYGSQFCESTIEYVVTASSSPTDLTIVTSDWTENQNSITAVASGNGTYEYSINGGPFQNNGNFTDLTPGVYSITAADVFGCGDLSRDVVLLNYPKFFTPNGDGFNDTWQIKNAVFEPGIEIIIFDRYGKILTSLQSDSEGWDGTYNGQNMFSDDYWFRVIRADKRIHLGHFTLKR</sequence>
<name>A0A255ZUF9_9FLAO</name>
<evidence type="ECO:0008006" key="4">
    <source>
        <dbReference type="Google" id="ProtNLM"/>
    </source>
</evidence>
<evidence type="ECO:0000256" key="1">
    <source>
        <dbReference type="SAM" id="SignalP"/>
    </source>
</evidence>
<organism evidence="2 3">
    <name type="scientific">Flavobacterium aurantiibacter</name>
    <dbReference type="NCBI Taxonomy" id="2023067"/>
    <lineage>
        <taxon>Bacteria</taxon>
        <taxon>Pseudomonadati</taxon>
        <taxon>Bacteroidota</taxon>
        <taxon>Flavobacteriia</taxon>
        <taxon>Flavobacteriales</taxon>
        <taxon>Flavobacteriaceae</taxon>
        <taxon>Flavobacterium</taxon>
    </lineage>
</organism>
<dbReference type="EMBL" id="NOXX01000191">
    <property type="protein sequence ID" value="OYQ44400.1"/>
    <property type="molecule type" value="Genomic_DNA"/>
</dbReference>
<dbReference type="Pfam" id="PF13585">
    <property type="entry name" value="CHU_C"/>
    <property type="match status" value="1"/>
</dbReference>
<dbReference type="NCBIfam" id="TIGR04131">
    <property type="entry name" value="Bac_Flav_CTERM"/>
    <property type="match status" value="1"/>
</dbReference>
<keyword evidence="3" id="KW-1185">Reference proteome</keyword>
<evidence type="ECO:0000313" key="3">
    <source>
        <dbReference type="Proteomes" id="UP000216035"/>
    </source>
</evidence>